<accession>F2B9X4</accession>
<reference evidence="1 2" key="1">
    <citation type="submission" date="2011-02" db="EMBL/GenBank/DDBJ databases">
        <authorList>
            <person name="Muzny D."/>
            <person name="Qin X."/>
            <person name="Deng J."/>
            <person name="Jiang H."/>
            <person name="Liu Y."/>
            <person name="Qu J."/>
            <person name="Song X.-Z."/>
            <person name="Zhang L."/>
            <person name="Thornton R."/>
            <person name="Coyle M."/>
            <person name="Francisco L."/>
            <person name="Jackson L."/>
            <person name="Javaid M."/>
            <person name="Korchina V."/>
            <person name="Kovar C."/>
            <person name="Mata R."/>
            <person name="Mathew T."/>
            <person name="Ngo R."/>
            <person name="Nguyen L."/>
            <person name="Nguyen N."/>
            <person name="Okwuonu G."/>
            <person name="Ongeri F."/>
            <person name="Pham C."/>
            <person name="Simmons D."/>
            <person name="Wilczek-Boney K."/>
            <person name="Hale W."/>
            <person name="Jakkamsetti A."/>
            <person name="Pham P."/>
            <person name="Ruth R."/>
            <person name="San Lucas F."/>
            <person name="Warren J."/>
            <person name="Zhang J."/>
            <person name="Zhao Z."/>
            <person name="Zhou C."/>
            <person name="Zhu D."/>
            <person name="Lee S."/>
            <person name="Bess C."/>
            <person name="Blankenburg K."/>
            <person name="Forbes L."/>
            <person name="Fu Q."/>
            <person name="Gubbala S."/>
            <person name="Hirani K."/>
            <person name="Jayaseelan J.C."/>
            <person name="Lara F."/>
            <person name="Munidasa M."/>
            <person name="Palculict T."/>
            <person name="Patil S."/>
            <person name="Pu L.-L."/>
            <person name="Saada N."/>
            <person name="Tang L."/>
            <person name="Weissenberger G."/>
            <person name="Zhu Y."/>
            <person name="Hemphill L."/>
            <person name="Shang Y."/>
            <person name="Youmans B."/>
            <person name="Ayvaz T."/>
            <person name="Ross M."/>
            <person name="Santibanez J."/>
            <person name="Aqrawi P."/>
            <person name="Gross S."/>
            <person name="Joshi V."/>
            <person name="Fowler G."/>
            <person name="Nazareth L."/>
            <person name="Reid J."/>
            <person name="Worley K."/>
            <person name="Petrosino J."/>
            <person name="Highlander S."/>
            <person name="Gibbs R."/>
        </authorList>
    </citation>
    <scope>NUCLEOTIDE SEQUENCE [LARGE SCALE GENOMIC DNA]</scope>
    <source>
        <strain evidence="1 2">ATCC BAA-1200</strain>
    </source>
</reference>
<gene>
    <name evidence="1" type="ORF">HMPREF9123_0573</name>
</gene>
<sequence>MRRSHACGFRWSETFQSFSTIIIPAQAGILFDIKKFIYKQNIT</sequence>
<comment type="caution">
    <text evidence="1">The sequence shown here is derived from an EMBL/GenBank/DDBJ whole genome shotgun (WGS) entry which is preliminary data.</text>
</comment>
<organism evidence="1 2">
    <name type="scientific">Neisseria bacilliformis ATCC BAA-1200</name>
    <dbReference type="NCBI Taxonomy" id="888742"/>
    <lineage>
        <taxon>Bacteria</taxon>
        <taxon>Pseudomonadati</taxon>
        <taxon>Pseudomonadota</taxon>
        <taxon>Betaproteobacteria</taxon>
        <taxon>Neisseriales</taxon>
        <taxon>Neisseriaceae</taxon>
        <taxon>Neisseria</taxon>
    </lineage>
</organism>
<dbReference type="AlphaFoldDB" id="F2B9X4"/>
<keyword evidence="2" id="KW-1185">Reference proteome</keyword>
<dbReference type="EMBL" id="AFAY01000010">
    <property type="protein sequence ID" value="EGF11764.1"/>
    <property type="molecule type" value="Genomic_DNA"/>
</dbReference>
<name>F2B9X4_9NEIS</name>
<evidence type="ECO:0000313" key="2">
    <source>
        <dbReference type="Proteomes" id="UP000004105"/>
    </source>
</evidence>
<protein>
    <submittedName>
        <fullName evidence="1">Uncharacterized protein</fullName>
    </submittedName>
</protein>
<evidence type="ECO:0000313" key="1">
    <source>
        <dbReference type="EMBL" id="EGF11764.1"/>
    </source>
</evidence>
<proteinExistence type="predicted"/>
<dbReference type="Proteomes" id="UP000004105">
    <property type="component" value="Unassembled WGS sequence"/>
</dbReference>
<dbReference type="HOGENOM" id="CLU_3236423_0_0_4"/>